<dbReference type="RefSeq" id="XP_033586545.1">
    <property type="nucleotide sequence ID" value="XM_033737874.1"/>
</dbReference>
<sequence length="293" mass="32423">MLSIIFKQHMEQHEQFGAMYPPLGAHATMGIYLNGYEEDPQDPRCQIPDGLVFFVDGSRLGQTGGGAGGGGVAYFFENAWKGAAFALGKVPDSKTAEMQAVAKALEVAEGIQLRGCRQIVVYTDCRDVIDDLMHPPPPPSLALSIHRHADLFEDHGIDVKLLWVKGHHLSLGNILADGLARRGSSLSLMLTGRGKPIEDRLIVIDHWDMVGRAERAGKDLADQQQDAQKLQDERDQGHLEKREVLRCVLVENGIRECPSWYDLEEGEIWEPPSQASQDLNYDEPGQASEGQEF</sequence>
<dbReference type="Proteomes" id="UP000799767">
    <property type="component" value="Unassembled WGS sequence"/>
</dbReference>
<proteinExistence type="predicted"/>
<evidence type="ECO:0000256" key="1">
    <source>
        <dbReference type="SAM" id="Coils"/>
    </source>
</evidence>
<dbReference type="SUPFAM" id="SSF53098">
    <property type="entry name" value="Ribonuclease H-like"/>
    <property type="match status" value="1"/>
</dbReference>
<feature type="coiled-coil region" evidence="1">
    <location>
        <begin position="213"/>
        <end position="240"/>
    </location>
</feature>
<keyword evidence="5" id="KW-1185">Reference proteome</keyword>
<dbReference type="PROSITE" id="PS50879">
    <property type="entry name" value="RNASE_H_1"/>
    <property type="match status" value="1"/>
</dbReference>
<feature type="region of interest" description="Disordered" evidence="2">
    <location>
        <begin position="268"/>
        <end position="293"/>
    </location>
</feature>
<dbReference type="OrthoDB" id="4729724at2759"/>
<dbReference type="GO" id="GO:0003676">
    <property type="term" value="F:nucleic acid binding"/>
    <property type="evidence" value="ECO:0007669"/>
    <property type="project" value="InterPro"/>
</dbReference>
<feature type="domain" description="RNase H type-1" evidence="3">
    <location>
        <begin position="47"/>
        <end position="185"/>
    </location>
</feature>
<protein>
    <submittedName>
        <fullName evidence="4">Ribonuclease H-like domain-containing protein</fullName>
    </submittedName>
</protein>
<dbReference type="CDD" id="cd09276">
    <property type="entry name" value="Rnase_HI_RT_non_LTR"/>
    <property type="match status" value="1"/>
</dbReference>
<organism evidence="4 5">
    <name type="scientific">Neohortaea acidophila</name>
    <dbReference type="NCBI Taxonomy" id="245834"/>
    <lineage>
        <taxon>Eukaryota</taxon>
        <taxon>Fungi</taxon>
        <taxon>Dikarya</taxon>
        <taxon>Ascomycota</taxon>
        <taxon>Pezizomycotina</taxon>
        <taxon>Dothideomycetes</taxon>
        <taxon>Dothideomycetidae</taxon>
        <taxon>Mycosphaerellales</taxon>
        <taxon>Teratosphaeriaceae</taxon>
        <taxon>Neohortaea</taxon>
    </lineage>
</organism>
<dbReference type="AlphaFoldDB" id="A0A6A6PJ75"/>
<gene>
    <name evidence="4" type="ORF">BDY17DRAFT_329890</name>
</gene>
<dbReference type="Gene3D" id="3.30.420.10">
    <property type="entry name" value="Ribonuclease H-like superfamily/Ribonuclease H"/>
    <property type="match status" value="1"/>
</dbReference>
<dbReference type="Pfam" id="PF00075">
    <property type="entry name" value="RNase_H"/>
    <property type="match status" value="1"/>
</dbReference>
<evidence type="ECO:0000313" key="4">
    <source>
        <dbReference type="EMBL" id="KAF2479975.1"/>
    </source>
</evidence>
<reference evidence="4" key="1">
    <citation type="journal article" date="2020" name="Stud. Mycol.">
        <title>101 Dothideomycetes genomes: a test case for predicting lifestyles and emergence of pathogens.</title>
        <authorList>
            <person name="Haridas S."/>
            <person name="Albert R."/>
            <person name="Binder M."/>
            <person name="Bloem J."/>
            <person name="Labutti K."/>
            <person name="Salamov A."/>
            <person name="Andreopoulos B."/>
            <person name="Baker S."/>
            <person name="Barry K."/>
            <person name="Bills G."/>
            <person name="Bluhm B."/>
            <person name="Cannon C."/>
            <person name="Castanera R."/>
            <person name="Culley D."/>
            <person name="Daum C."/>
            <person name="Ezra D."/>
            <person name="Gonzalez J."/>
            <person name="Henrissat B."/>
            <person name="Kuo A."/>
            <person name="Liang C."/>
            <person name="Lipzen A."/>
            <person name="Lutzoni F."/>
            <person name="Magnuson J."/>
            <person name="Mondo S."/>
            <person name="Nolan M."/>
            <person name="Ohm R."/>
            <person name="Pangilinan J."/>
            <person name="Park H.-J."/>
            <person name="Ramirez L."/>
            <person name="Alfaro M."/>
            <person name="Sun H."/>
            <person name="Tritt A."/>
            <person name="Yoshinaga Y."/>
            <person name="Zwiers L.-H."/>
            <person name="Turgeon B."/>
            <person name="Goodwin S."/>
            <person name="Spatafora J."/>
            <person name="Crous P."/>
            <person name="Grigoriev I."/>
        </authorList>
    </citation>
    <scope>NUCLEOTIDE SEQUENCE</scope>
    <source>
        <strain evidence="4">CBS 113389</strain>
    </source>
</reference>
<evidence type="ECO:0000313" key="5">
    <source>
        <dbReference type="Proteomes" id="UP000799767"/>
    </source>
</evidence>
<evidence type="ECO:0000259" key="3">
    <source>
        <dbReference type="PROSITE" id="PS50879"/>
    </source>
</evidence>
<name>A0A6A6PJ75_9PEZI</name>
<dbReference type="EMBL" id="MU001640">
    <property type="protein sequence ID" value="KAF2479975.1"/>
    <property type="molecule type" value="Genomic_DNA"/>
</dbReference>
<dbReference type="InterPro" id="IPR036397">
    <property type="entry name" value="RNaseH_sf"/>
</dbReference>
<keyword evidence="1" id="KW-0175">Coiled coil</keyword>
<evidence type="ECO:0000256" key="2">
    <source>
        <dbReference type="SAM" id="MobiDB-lite"/>
    </source>
</evidence>
<dbReference type="GeneID" id="54478876"/>
<dbReference type="InterPro" id="IPR002156">
    <property type="entry name" value="RNaseH_domain"/>
</dbReference>
<accession>A0A6A6PJ75</accession>
<dbReference type="GO" id="GO:0004523">
    <property type="term" value="F:RNA-DNA hybrid ribonuclease activity"/>
    <property type="evidence" value="ECO:0007669"/>
    <property type="project" value="InterPro"/>
</dbReference>
<dbReference type="InterPro" id="IPR012337">
    <property type="entry name" value="RNaseH-like_sf"/>
</dbReference>